<dbReference type="InterPro" id="IPR038674">
    <property type="entry name" value="CzcE_sf"/>
</dbReference>
<feature type="signal peptide" evidence="1">
    <location>
        <begin position="1"/>
        <end position="24"/>
    </location>
</feature>
<organism evidence="2 3">
    <name type="scientific">Massilia arenae</name>
    <dbReference type="NCBI Taxonomy" id="2603288"/>
    <lineage>
        <taxon>Bacteria</taxon>
        <taxon>Pseudomonadati</taxon>
        <taxon>Pseudomonadota</taxon>
        <taxon>Betaproteobacteria</taxon>
        <taxon>Burkholderiales</taxon>
        <taxon>Oxalobacteraceae</taxon>
        <taxon>Telluria group</taxon>
        <taxon>Massilia</taxon>
    </lineage>
</organism>
<evidence type="ECO:0000313" key="3">
    <source>
        <dbReference type="Proteomes" id="UP000321413"/>
    </source>
</evidence>
<feature type="chain" id="PRO_5023014187" evidence="1">
    <location>
        <begin position="25"/>
        <end position="120"/>
    </location>
</feature>
<keyword evidence="1" id="KW-0732">Signal</keyword>
<dbReference type="InterPro" id="IPR031560">
    <property type="entry name" value="CzcE"/>
</dbReference>
<evidence type="ECO:0000313" key="2">
    <source>
        <dbReference type="EMBL" id="TXF98385.1"/>
    </source>
</evidence>
<dbReference type="PROSITE" id="PS51257">
    <property type="entry name" value="PROKAR_LIPOPROTEIN"/>
    <property type="match status" value="1"/>
</dbReference>
<accession>A0A5C7FRC0</accession>
<gene>
    <name evidence="2" type="ORF">FVD38_17090</name>
</gene>
<evidence type="ECO:0000256" key="1">
    <source>
        <dbReference type="SAM" id="SignalP"/>
    </source>
</evidence>
<protein>
    <submittedName>
        <fullName evidence="2">CzcE family metal-binding protein</fullName>
    </submittedName>
</protein>
<dbReference type="Proteomes" id="UP000321413">
    <property type="component" value="Unassembled WGS sequence"/>
</dbReference>
<dbReference type="EMBL" id="VPFD01000018">
    <property type="protein sequence ID" value="TXF98385.1"/>
    <property type="molecule type" value="Genomic_DNA"/>
</dbReference>
<dbReference type="Pfam" id="PF16986">
    <property type="entry name" value="CzcE"/>
    <property type="match status" value="1"/>
</dbReference>
<proteinExistence type="predicted"/>
<comment type="caution">
    <text evidence="2">The sequence shown here is derived from an EMBL/GenBank/DDBJ whole genome shotgun (WGS) entry which is preliminary data.</text>
</comment>
<dbReference type="RefSeq" id="WP_147935926.1">
    <property type="nucleotide sequence ID" value="NZ_VPFD01000018.1"/>
</dbReference>
<name>A0A5C7FRC0_9BURK</name>
<dbReference type="Gene3D" id="2.60.40.2280">
    <property type="entry name" value="Heavy-metal resistance protein CzcE"/>
    <property type="match status" value="1"/>
</dbReference>
<dbReference type="AlphaFoldDB" id="A0A5C7FRC0"/>
<sequence>MKTHINSVFAVLLACVFVPFGAQANAGQVPAEIATEAKTGREAPFGYSSNTAPERVITVMPGKPRSIHVKRLETVLIVDGPRSVTWTFDTLGVPVIPLADILPNATKVKIYVEENPMYAN</sequence>
<reference evidence="2 3" key="1">
    <citation type="submission" date="2019-08" db="EMBL/GenBank/DDBJ databases">
        <title>Massilia golmudensis sp. nov., isolated from sand in the Qinghai-Tibetan Plateau.</title>
        <authorList>
            <person name="Zhang B."/>
        </authorList>
    </citation>
    <scope>NUCLEOTIDE SEQUENCE [LARGE SCALE GENOMIC DNA]</scope>
    <source>
        <strain evidence="2 3">GEM5</strain>
    </source>
</reference>
<keyword evidence="3" id="KW-1185">Reference proteome</keyword>